<keyword evidence="2" id="KW-1185">Reference proteome</keyword>
<name>A0AAD7BJA0_9AGAR</name>
<sequence length="63" mass="7127">MSLRRSVSPVYVTYDFTCHAAAHNQTCSFYYTAFHSPLELNEDPDDFSGMPALDEPAKLRAKL</sequence>
<protein>
    <submittedName>
        <fullName evidence="1">Uncharacterized protein</fullName>
    </submittedName>
</protein>
<dbReference type="Proteomes" id="UP001221142">
    <property type="component" value="Unassembled WGS sequence"/>
</dbReference>
<comment type="caution">
    <text evidence="1">The sequence shown here is derived from an EMBL/GenBank/DDBJ whole genome shotgun (WGS) entry which is preliminary data.</text>
</comment>
<evidence type="ECO:0000313" key="1">
    <source>
        <dbReference type="EMBL" id="KAJ7622440.1"/>
    </source>
</evidence>
<organism evidence="1 2">
    <name type="scientific">Roridomyces roridus</name>
    <dbReference type="NCBI Taxonomy" id="1738132"/>
    <lineage>
        <taxon>Eukaryota</taxon>
        <taxon>Fungi</taxon>
        <taxon>Dikarya</taxon>
        <taxon>Basidiomycota</taxon>
        <taxon>Agaricomycotina</taxon>
        <taxon>Agaricomycetes</taxon>
        <taxon>Agaricomycetidae</taxon>
        <taxon>Agaricales</taxon>
        <taxon>Marasmiineae</taxon>
        <taxon>Mycenaceae</taxon>
        <taxon>Roridomyces</taxon>
    </lineage>
</organism>
<gene>
    <name evidence="1" type="ORF">FB45DRAFT_1032104</name>
</gene>
<accession>A0AAD7BJA0</accession>
<reference evidence="1" key="1">
    <citation type="submission" date="2023-03" db="EMBL/GenBank/DDBJ databases">
        <title>Massive genome expansion in bonnet fungi (Mycena s.s.) driven by repeated elements and novel gene families across ecological guilds.</title>
        <authorList>
            <consortium name="Lawrence Berkeley National Laboratory"/>
            <person name="Harder C.B."/>
            <person name="Miyauchi S."/>
            <person name="Viragh M."/>
            <person name="Kuo A."/>
            <person name="Thoen E."/>
            <person name="Andreopoulos B."/>
            <person name="Lu D."/>
            <person name="Skrede I."/>
            <person name="Drula E."/>
            <person name="Henrissat B."/>
            <person name="Morin E."/>
            <person name="Kohler A."/>
            <person name="Barry K."/>
            <person name="LaButti K."/>
            <person name="Morin E."/>
            <person name="Salamov A."/>
            <person name="Lipzen A."/>
            <person name="Mereny Z."/>
            <person name="Hegedus B."/>
            <person name="Baldrian P."/>
            <person name="Stursova M."/>
            <person name="Weitz H."/>
            <person name="Taylor A."/>
            <person name="Grigoriev I.V."/>
            <person name="Nagy L.G."/>
            <person name="Martin F."/>
            <person name="Kauserud H."/>
        </authorList>
    </citation>
    <scope>NUCLEOTIDE SEQUENCE</scope>
    <source>
        <strain evidence="1">9284</strain>
    </source>
</reference>
<evidence type="ECO:0000313" key="2">
    <source>
        <dbReference type="Proteomes" id="UP001221142"/>
    </source>
</evidence>
<dbReference type="EMBL" id="JARKIF010000015">
    <property type="protein sequence ID" value="KAJ7622440.1"/>
    <property type="molecule type" value="Genomic_DNA"/>
</dbReference>
<dbReference type="AlphaFoldDB" id="A0AAD7BJA0"/>
<proteinExistence type="predicted"/>